<dbReference type="Proteomes" id="UP000245634">
    <property type="component" value="Unassembled WGS sequence"/>
</dbReference>
<dbReference type="EMBL" id="QGGL01000003">
    <property type="protein sequence ID" value="PWK15635.1"/>
    <property type="molecule type" value="Genomic_DNA"/>
</dbReference>
<keyword evidence="2" id="KW-1185">Reference proteome</keyword>
<organism evidence="1 2">
    <name type="scientific">Tumebacillus permanentifrigoris</name>
    <dbReference type="NCBI Taxonomy" id="378543"/>
    <lineage>
        <taxon>Bacteria</taxon>
        <taxon>Bacillati</taxon>
        <taxon>Bacillota</taxon>
        <taxon>Bacilli</taxon>
        <taxon>Bacillales</taxon>
        <taxon>Alicyclobacillaceae</taxon>
        <taxon>Tumebacillus</taxon>
    </lineage>
</organism>
<keyword evidence="1" id="KW-0808">Transferase</keyword>
<evidence type="ECO:0000313" key="1">
    <source>
        <dbReference type="EMBL" id="PWK15635.1"/>
    </source>
</evidence>
<accession>A0A316DCF8</accession>
<dbReference type="SUPFAM" id="SSF55729">
    <property type="entry name" value="Acyl-CoA N-acyltransferases (Nat)"/>
    <property type="match status" value="1"/>
</dbReference>
<dbReference type="PANTHER" id="PTHR41700:SF1">
    <property type="entry name" value="N-ACETYLTRANSFERASE DOMAIN-CONTAINING PROTEIN"/>
    <property type="match status" value="1"/>
</dbReference>
<reference evidence="1 2" key="1">
    <citation type="submission" date="2018-05" db="EMBL/GenBank/DDBJ databases">
        <title>Genomic Encyclopedia of Type Strains, Phase IV (KMG-IV): sequencing the most valuable type-strain genomes for metagenomic binning, comparative biology and taxonomic classification.</title>
        <authorList>
            <person name="Goeker M."/>
        </authorList>
    </citation>
    <scope>NUCLEOTIDE SEQUENCE [LARGE SCALE GENOMIC DNA]</scope>
    <source>
        <strain evidence="1 2">DSM 18773</strain>
    </source>
</reference>
<proteinExistence type="predicted"/>
<sequence>MTVKGLKVVHQVFPASVVQRRLELLTGETLELRLVHSVDEYRQCEALQMKIWGADDIGKVPTLDLITAQENGGLVIGAFNQEQRLVGFVYSFPGLTPTRWLKQCSVIMGIDPAYQTYGIGYHLKLVQSEAVRAQGIDLITWTFDPLVSRNAHLNLTKLGAISKKYLTNLYGTGHGLNAGLETDRLLVEWHLAEEEPLLHKVVGAVELEGTLVNEVVMDATLGLPMNRSWKSDLEEETLLIQIPDDIQMIKAQNLELACKWRFDTRKMFQHYLDRGYVIEGFQSLKSAMSTLPCYVLRRGLVL</sequence>
<dbReference type="PANTHER" id="PTHR41700">
    <property type="entry name" value="GCN5-RELATED N-ACETYLTRANSFERASE"/>
    <property type="match status" value="1"/>
</dbReference>
<dbReference type="GO" id="GO:0016740">
    <property type="term" value="F:transferase activity"/>
    <property type="evidence" value="ECO:0007669"/>
    <property type="project" value="UniProtKB-KW"/>
</dbReference>
<dbReference type="AlphaFoldDB" id="A0A316DCF8"/>
<gene>
    <name evidence="1" type="ORF">C7459_103175</name>
</gene>
<comment type="caution">
    <text evidence="1">The sequence shown here is derived from an EMBL/GenBank/DDBJ whole genome shotgun (WGS) entry which is preliminary data.</text>
</comment>
<dbReference type="InterPro" id="IPR016181">
    <property type="entry name" value="Acyl_CoA_acyltransferase"/>
</dbReference>
<dbReference type="InterPro" id="IPR038764">
    <property type="entry name" value="GNAT_N_AcTrfase_prd"/>
</dbReference>
<protein>
    <submittedName>
        <fullName evidence="1">Putative GNAT superfamily acetyltransferase</fullName>
    </submittedName>
</protein>
<evidence type="ECO:0000313" key="2">
    <source>
        <dbReference type="Proteomes" id="UP000245634"/>
    </source>
</evidence>
<name>A0A316DCF8_9BACL</name>